<dbReference type="RefSeq" id="WP_058503155.1">
    <property type="nucleotide sequence ID" value="NZ_CAAAIF010000002.1"/>
</dbReference>
<feature type="domain" description="LidA long coiled-coil" evidence="3">
    <location>
        <begin position="232"/>
        <end position="413"/>
    </location>
</feature>
<evidence type="ECO:0000313" key="5">
    <source>
        <dbReference type="Proteomes" id="UP000054725"/>
    </source>
</evidence>
<comment type="caution">
    <text evidence="4">The sequence shown here is derived from an EMBL/GenBank/DDBJ whole genome shotgun (WGS) entry which is preliminary data.</text>
</comment>
<dbReference type="Gene3D" id="6.10.140.2010">
    <property type="match status" value="1"/>
</dbReference>
<dbReference type="STRING" id="45070.Lnau_0064"/>
<feature type="coiled-coil region" evidence="1">
    <location>
        <begin position="234"/>
        <end position="268"/>
    </location>
</feature>
<feature type="coiled-coil region" evidence="1">
    <location>
        <begin position="176"/>
        <end position="203"/>
    </location>
</feature>
<keyword evidence="5" id="KW-1185">Reference proteome</keyword>
<dbReference type="PATRIC" id="fig|45070.6.peg.65"/>
<gene>
    <name evidence="4" type="ORF">Lnau_0064</name>
</gene>
<organism evidence="4 5">
    <name type="scientific">Legionella nautarum</name>
    <dbReference type="NCBI Taxonomy" id="45070"/>
    <lineage>
        <taxon>Bacteria</taxon>
        <taxon>Pseudomonadati</taxon>
        <taxon>Pseudomonadota</taxon>
        <taxon>Gammaproteobacteria</taxon>
        <taxon>Legionellales</taxon>
        <taxon>Legionellaceae</taxon>
        <taxon>Legionella</taxon>
    </lineage>
</organism>
<feature type="region of interest" description="Disordered" evidence="2">
    <location>
        <begin position="1"/>
        <end position="35"/>
    </location>
</feature>
<dbReference type="OrthoDB" id="5653092at2"/>
<name>A0A0W0X411_9GAMM</name>
<evidence type="ECO:0000256" key="2">
    <source>
        <dbReference type="SAM" id="MobiDB-lite"/>
    </source>
</evidence>
<evidence type="ECO:0000259" key="3">
    <source>
        <dbReference type="Pfam" id="PF18641"/>
    </source>
</evidence>
<dbReference type="Proteomes" id="UP000054725">
    <property type="component" value="Unassembled WGS sequence"/>
</dbReference>
<sequence length="558" mass="62632">MPDRPKSSKTLTPPPKPTPRAEAKLSKTQVDSKSSHLEDLNERLFVQLLGQTGLKNAKQAAAFWKSISGKSVKALIHEQVALFASLKQIQHQNNLDNYIRKLRIMAFLYLIAVYRKKAHAKELNAAIQKQIDKLVSQNQHSDIQEVESYLPDANKIVFSQTYAAYQLASQLIDSALQGKLKEAQALEEELVALEIEHKRILQRYAVFEDSLDQLDKDYDLFEQRTQGKSTEEKIKDFKEMIAALNQAIDKKREEIDELVSSNQNEEVTKKFDELNALNGRSVGMDDILAELEDKKSFYDASGMRVPSYKMAFFILPQTLRIYIDPQSGLAYLLTATPNLSAADLKHRFDALSADDKSSAQRHYEHSKPTISNIRQVVGTNKDQELALNHSKTQQALAHSDRLQQEILDLSNQAAAIAAFMDQIANELSPNAQLPMPKPTTPTPSPSGTSVKKDHVSKAQIYRHILELIKSNPTKDAIDRFADSFKLKDGKPNKEAQDLIRNTIIPGMPIPKVAMDFLLQNLPRLAVTANSPRVTPIPDKTPDKVITPAPPNPFKTTPF</sequence>
<evidence type="ECO:0000256" key="1">
    <source>
        <dbReference type="SAM" id="Coils"/>
    </source>
</evidence>
<dbReference type="EMBL" id="LNYO01000001">
    <property type="protein sequence ID" value="KTD39297.1"/>
    <property type="molecule type" value="Genomic_DNA"/>
</dbReference>
<dbReference type="AlphaFoldDB" id="A0A0W0X411"/>
<feature type="region of interest" description="Disordered" evidence="2">
    <location>
        <begin position="429"/>
        <end position="453"/>
    </location>
</feature>
<dbReference type="Pfam" id="PF18641">
    <property type="entry name" value="LidA_Long_CC"/>
    <property type="match status" value="1"/>
</dbReference>
<dbReference type="InterPro" id="IPR041463">
    <property type="entry name" value="LidA_long_CC"/>
</dbReference>
<feature type="compositionally biased region" description="Pro residues" evidence="2">
    <location>
        <begin position="435"/>
        <end position="444"/>
    </location>
</feature>
<feature type="region of interest" description="Disordered" evidence="2">
    <location>
        <begin position="532"/>
        <end position="558"/>
    </location>
</feature>
<protein>
    <submittedName>
        <fullName evidence="4">Coiled coil protein</fullName>
    </submittedName>
</protein>
<reference evidence="4 5" key="1">
    <citation type="submission" date="2015-11" db="EMBL/GenBank/DDBJ databases">
        <title>Genomic analysis of 38 Legionella species identifies large and diverse effector repertoires.</title>
        <authorList>
            <person name="Burstein D."/>
            <person name="Amaro F."/>
            <person name="Zusman T."/>
            <person name="Lifshitz Z."/>
            <person name="Cohen O."/>
            <person name="Gilbert J.A."/>
            <person name="Pupko T."/>
            <person name="Shuman H.A."/>
            <person name="Segal G."/>
        </authorList>
    </citation>
    <scope>NUCLEOTIDE SEQUENCE [LARGE SCALE GENOMIC DNA]</scope>
    <source>
        <strain evidence="4 5">ATCC 49506</strain>
    </source>
</reference>
<evidence type="ECO:0000313" key="4">
    <source>
        <dbReference type="EMBL" id="KTD39297.1"/>
    </source>
</evidence>
<accession>A0A0W0X411</accession>
<keyword evidence="1" id="KW-0175">Coiled coil</keyword>
<proteinExistence type="predicted"/>